<name>A0A454CRP2_VIBHA</name>
<dbReference type="EMBL" id="AJSR01002253">
    <property type="protein sequence ID" value="EKM29068.1"/>
    <property type="molecule type" value="Genomic_DNA"/>
</dbReference>
<proteinExistence type="predicted"/>
<reference evidence="1 2" key="1">
    <citation type="submission" date="2012-10" db="EMBL/GenBank/DDBJ databases">
        <title>Genome sequence of Vibrio Cholerae HENC-02.</title>
        <authorList>
            <person name="Eppinger M."/>
            <person name="Hasan N.A."/>
            <person name="Sengamalay N."/>
            <person name="Hine E."/>
            <person name="Su Q."/>
            <person name="Daugherty S.C."/>
            <person name="Young S."/>
            <person name="Sadzewicz L."/>
            <person name="Tallon L."/>
            <person name="Cebula T.A."/>
            <person name="Ravel J."/>
            <person name="Colwell R.R."/>
        </authorList>
    </citation>
    <scope>NUCLEOTIDE SEQUENCE [LARGE SCALE GENOMIC DNA]</scope>
    <source>
        <strain evidence="1 2">HENC-02</strain>
    </source>
</reference>
<feature type="non-terminal residue" evidence="1">
    <location>
        <position position="34"/>
    </location>
</feature>
<evidence type="ECO:0000313" key="1">
    <source>
        <dbReference type="EMBL" id="EKM29068.1"/>
    </source>
</evidence>
<dbReference type="Proteomes" id="UP000008367">
    <property type="component" value="Unassembled WGS sequence"/>
</dbReference>
<organism evidence="1 2">
    <name type="scientific">Vibrio harveyi</name>
    <name type="common">Beneckea harveyi</name>
    <dbReference type="NCBI Taxonomy" id="669"/>
    <lineage>
        <taxon>Bacteria</taxon>
        <taxon>Pseudomonadati</taxon>
        <taxon>Pseudomonadota</taxon>
        <taxon>Gammaproteobacteria</taxon>
        <taxon>Vibrionales</taxon>
        <taxon>Vibrionaceae</taxon>
        <taxon>Vibrio</taxon>
    </lineage>
</organism>
<sequence>MHASLLLCFASIIGLASIVFVELIALDELCFYKR</sequence>
<gene>
    <name evidence="1" type="ORF">VCHENC02_5091</name>
</gene>
<accession>A0A454CRP2</accession>
<dbReference type="AlphaFoldDB" id="A0A454CRP2"/>
<evidence type="ECO:0000313" key="2">
    <source>
        <dbReference type="Proteomes" id="UP000008367"/>
    </source>
</evidence>
<protein>
    <submittedName>
        <fullName evidence="1">Putative membrane protein</fullName>
    </submittedName>
</protein>
<comment type="caution">
    <text evidence="1">The sequence shown here is derived from an EMBL/GenBank/DDBJ whole genome shotgun (WGS) entry which is preliminary data.</text>
</comment>